<dbReference type="AlphaFoldDB" id="A0A7I7MK68"/>
<organism evidence="2 3">
    <name type="scientific">Mycolicibacterium psychrotolerans</name>
    <dbReference type="NCBI Taxonomy" id="216929"/>
    <lineage>
        <taxon>Bacteria</taxon>
        <taxon>Bacillati</taxon>
        <taxon>Actinomycetota</taxon>
        <taxon>Actinomycetes</taxon>
        <taxon>Mycobacteriales</taxon>
        <taxon>Mycobacteriaceae</taxon>
        <taxon>Mycolicibacterium</taxon>
    </lineage>
</organism>
<feature type="region of interest" description="Disordered" evidence="1">
    <location>
        <begin position="1"/>
        <end position="32"/>
    </location>
</feature>
<dbReference type="EMBL" id="AP022574">
    <property type="protein sequence ID" value="BBX71649.1"/>
    <property type="molecule type" value="Genomic_DNA"/>
</dbReference>
<proteinExistence type="predicted"/>
<keyword evidence="3" id="KW-1185">Reference proteome</keyword>
<evidence type="ECO:0000313" key="2">
    <source>
        <dbReference type="EMBL" id="BBX71649.1"/>
    </source>
</evidence>
<protein>
    <submittedName>
        <fullName evidence="2">Uncharacterized protein</fullName>
    </submittedName>
</protein>
<dbReference type="KEGG" id="mpsc:MPSYJ_51100"/>
<dbReference type="Proteomes" id="UP000466514">
    <property type="component" value="Chromosome"/>
</dbReference>
<evidence type="ECO:0000313" key="3">
    <source>
        <dbReference type="Proteomes" id="UP000466514"/>
    </source>
</evidence>
<gene>
    <name evidence="2" type="ORF">MPSYJ_51100</name>
</gene>
<reference evidence="2 3" key="1">
    <citation type="journal article" date="2019" name="Emerg. Microbes Infect.">
        <title>Comprehensive subspecies identification of 175 nontuberculous mycobacteria species based on 7547 genomic profiles.</title>
        <authorList>
            <person name="Matsumoto Y."/>
            <person name="Kinjo T."/>
            <person name="Motooka D."/>
            <person name="Nabeya D."/>
            <person name="Jung N."/>
            <person name="Uechi K."/>
            <person name="Horii T."/>
            <person name="Iida T."/>
            <person name="Fujita J."/>
            <person name="Nakamura S."/>
        </authorList>
    </citation>
    <scope>NUCLEOTIDE SEQUENCE [LARGE SCALE GENOMIC DNA]</scope>
    <source>
        <strain evidence="2 3">JCM 13323</strain>
    </source>
</reference>
<name>A0A7I7MK68_9MYCO</name>
<accession>A0A7I7MK68</accession>
<evidence type="ECO:0000256" key="1">
    <source>
        <dbReference type="SAM" id="MobiDB-lite"/>
    </source>
</evidence>
<sequence>MRGTPAGPADSKANAMPTTRAANSAADGTPSTVSGAVTATVAANSAAHLSNCFHHTMVIASMLLVIEDLNDGVSGWAMADAKV</sequence>